<keyword evidence="1" id="KW-1133">Transmembrane helix</keyword>
<protein>
    <submittedName>
        <fullName evidence="2">Uncharacterized protein</fullName>
    </submittedName>
</protein>
<organism evidence="2 3">
    <name type="scientific">Rhizobium jaguaris</name>
    <dbReference type="NCBI Taxonomy" id="1312183"/>
    <lineage>
        <taxon>Bacteria</taxon>
        <taxon>Pseudomonadati</taxon>
        <taxon>Pseudomonadota</taxon>
        <taxon>Alphaproteobacteria</taxon>
        <taxon>Hyphomicrobiales</taxon>
        <taxon>Rhizobiaceae</taxon>
        <taxon>Rhizobium/Agrobacterium group</taxon>
        <taxon>Rhizobium</taxon>
    </lineage>
</organism>
<sequence length="65" mass="6958">MMSRYMHYGVAADPLQRPRAAAVAKAKRPISSHALQNGLLAIAPRLALVILAAGVIQVLMHWAGN</sequence>
<dbReference type="AlphaFoldDB" id="A0A387FVF4"/>
<dbReference type="EMBL" id="CP032694">
    <property type="protein sequence ID" value="AYG58906.1"/>
    <property type="molecule type" value="Genomic_DNA"/>
</dbReference>
<dbReference type="KEGG" id="rjg:CCGE525_08890"/>
<keyword evidence="1" id="KW-0472">Membrane</keyword>
<dbReference type="OrthoDB" id="8377545at2"/>
<evidence type="ECO:0000313" key="2">
    <source>
        <dbReference type="EMBL" id="AYG58906.1"/>
    </source>
</evidence>
<reference evidence="2 3" key="1">
    <citation type="submission" date="2018-10" db="EMBL/GenBank/DDBJ databases">
        <title>Rhizobium etli, R. leguminosarum and a new Rhizobium genospecies from Phaseolus dumosus.</title>
        <authorList>
            <person name="Ramirez-Puebla S.T."/>
            <person name="Rogel-Hernandez M.A."/>
            <person name="Guerrero G."/>
            <person name="Ormeno-Orrillo E."/>
            <person name="Martinez-Romero J.C."/>
            <person name="Negrete-Yankelevich S."/>
            <person name="Martinez-Romero E."/>
        </authorList>
    </citation>
    <scope>NUCLEOTIDE SEQUENCE [LARGE SCALE GENOMIC DNA]</scope>
    <source>
        <strain evidence="2 3">CCGE525</strain>
    </source>
</reference>
<gene>
    <name evidence="2" type="ORF">CCGE525_08890</name>
</gene>
<dbReference type="RefSeq" id="WP_120703940.1">
    <property type="nucleotide sequence ID" value="NZ_CP032694.1"/>
</dbReference>
<accession>A0A387FVF4</accession>
<evidence type="ECO:0000256" key="1">
    <source>
        <dbReference type="SAM" id="Phobius"/>
    </source>
</evidence>
<proteinExistence type="predicted"/>
<feature type="transmembrane region" description="Helical" evidence="1">
    <location>
        <begin position="38"/>
        <end position="60"/>
    </location>
</feature>
<evidence type="ECO:0000313" key="3">
    <source>
        <dbReference type="Proteomes" id="UP000282195"/>
    </source>
</evidence>
<dbReference type="Proteomes" id="UP000282195">
    <property type="component" value="Chromosome"/>
</dbReference>
<keyword evidence="1" id="KW-0812">Transmembrane</keyword>
<name>A0A387FVF4_9HYPH</name>
<keyword evidence="3" id="KW-1185">Reference proteome</keyword>